<keyword evidence="4" id="KW-1185">Reference proteome</keyword>
<gene>
    <name evidence="3" type="ORF">K7432_008818</name>
</gene>
<dbReference type="EMBL" id="JASJQH010007384">
    <property type="protein sequence ID" value="KAK9709765.1"/>
    <property type="molecule type" value="Genomic_DNA"/>
</dbReference>
<dbReference type="PROSITE" id="PS51257">
    <property type="entry name" value="PROKAR_LIPOPROTEIN"/>
    <property type="match status" value="1"/>
</dbReference>
<evidence type="ECO:0000256" key="1">
    <source>
        <dbReference type="SAM" id="MobiDB-lite"/>
    </source>
</evidence>
<feature type="chain" id="PRO_5046971900" evidence="2">
    <location>
        <begin position="20"/>
        <end position="134"/>
    </location>
</feature>
<sequence length="134" mass="16086">MKFYATLITLALCSQAVIACTHMESKCSSEDDRTIVRCVNDDWVKTKCGVETVCREKDHTGPFCDYADDHEEWDHDGDWEDHHDEHNDWEDDHHDDEHDDWHNDEDWEDDHENNHGHDDEHEDWEDHHEDSHDH</sequence>
<protein>
    <submittedName>
        <fullName evidence="3">Uncharacterized protein</fullName>
    </submittedName>
</protein>
<feature type="region of interest" description="Disordered" evidence="1">
    <location>
        <begin position="75"/>
        <end position="134"/>
    </location>
</feature>
<keyword evidence="2" id="KW-0732">Signal</keyword>
<proteinExistence type="predicted"/>
<evidence type="ECO:0000313" key="3">
    <source>
        <dbReference type="EMBL" id="KAK9709765.1"/>
    </source>
</evidence>
<reference evidence="3 4" key="1">
    <citation type="submission" date="2023-04" db="EMBL/GenBank/DDBJ databases">
        <title>Genome of Basidiobolus ranarum AG-B5.</title>
        <authorList>
            <person name="Stajich J.E."/>
            <person name="Carter-House D."/>
            <person name="Gryganskyi A."/>
        </authorList>
    </citation>
    <scope>NUCLEOTIDE SEQUENCE [LARGE SCALE GENOMIC DNA]</scope>
    <source>
        <strain evidence="3 4">AG-B5</strain>
    </source>
</reference>
<feature type="compositionally biased region" description="Acidic residues" evidence="1">
    <location>
        <begin position="102"/>
        <end position="111"/>
    </location>
</feature>
<name>A0ABR2VY13_9FUNG</name>
<dbReference type="Proteomes" id="UP001479436">
    <property type="component" value="Unassembled WGS sequence"/>
</dbReference>
<evidence type="ECO:0000313" key="4">
    <source>
        <dbReference type="Proteomes" id="UP001479436"/>
    </source>
</evidence>
<comment type="caution">
    <text evidence="3">The sequence shown here is derived from an EMBL/GenBank/DDBJ whole genome shotgun (WGS) entry which is preliminary data.</text>
</comment>
<feature type="compositionally biased region" description="Basic and acidic residues" evidence="1">
    <location>
        <begin position="112"/>
        <end position="134"/>
    </location>
</feature>
<feature type="signal peptide" evidence="2">
    <location>
        <begin position="1"/>
        <end position="19"/>
    </location>
</feature>
<accession>A0ABR2VY13</accession>
<organism evidence="3 4">
    <name type="scientific">Basidiobolus ranarum</name>
    <dbReference type="NCBI Taxonomy" id="34480"/>
    <lineage>
        <taxon>Eukaryota</taxon>
        <taxon>Fungi</taxon>
        <taxon>Fungi incertae sedis</taxon>
        <taxon>Zoopagomycota</taxon>
        <taxon>Entomophthoromycotina</taxon>
        <taxon>Basidiobolomycetes</taxon>
        <taxon>Basidiobolales</taxon>
        <taxon>Basidiobolaceae</taxon>
        <taxon>Basidiobolus</taxon>
    </lineage>
</organism>
<feature type="compositionally biased region" description="Basic and acidic residues" evidence="1">
    <location>
        <begin position="80"/>
        <end position="101"/>
    </location>
</feature>
<evidence type="ECO:0000256" key="2">
    <source>
        <dbReference type="SAM" id="SignalP"/>
    </source>
</evidence>